<dbReference type="Proteomes" id="UP000245020">
    <property type="component" value="Unassembled WGS sequence"/>
</dbReference>
<dbReference type="CDD" id="cd03794">
    <property type="entry name" value="GT4_WbuB-like"/>
    <property type="match status" value="1"/>
</dbReference>
<sequence length="734" mass="84122">MKKKLVKLWRDIVSNKKYSKTLAQVLDDDFMFMAYRNQGVYALISRVSFLSQFLGRKRVSEIYLRLSNLIKEEDIADRLLLVQLALSYHSSEKNRRAYAWCCLKSEMYSECYSQIRNLESFYSVREGVDFQKRSIASLKSSLVNRIGLSKYNEIEEQYIHKDEYTIQSLVVAPDLKSEQAIELFIKKNFKKNNIDKFLKAIYTLDQDDIYKATLLVKVAKYLRLESGDSEVAIFLAEKAVEICPTEAIARAAYWIGRHLGAREFCLECLSIIKIEKEKNPKNKLFFNSYSKLKRDYHNTFSELEVLSLLDDIRVDENYIPIKGKVCYILHNSFPYSSGGYATRGHGLLLGLKEQGLDIEVINRPGFPYDIKDDVEPHSLPLLSIEDGVNYHLIENPQRRGITSFEYMAQSVDALIDKFKEIRPSLIMAASNYLTAFPAMIAAKKLGIPFIYEVRGFWEITRLSREPEFAKSPRFANQRRLETEVANHADHVFTLTSAMRDELKKRGVKTEITLLPNSCNPEHFNPRGKDLSLLKKLNIPESILVIGYIGTFVIYEGLEDLASACAILKKQGLEFRLLIVGNENATGLDRGPITQQIYEIAEQNGFADWLIMPGRVPYEEVEAYYSLIDIAPFPRKPWPVCEMVSPMKPLEALAMEKTVIVSSVHALVEMITDRQTGRVFDKGNPESLAKVLEELLLVDDLSVLAYGANGREWVLKNRTWEKTANIAVESLERFL</sequence>
<dbReference type="GO" id="GO:0016758">
    <property type="term" value="F:hexosyltransferase activity"/>
    <property type="evidence" value="ECO:0007669"/>
    <property type="project" value="TreeGrafter"/>
</dbReference>
<keyword evidence="4" id="KW-1185">Reference proteome</keyword>
<dbReference type="Pfam" id="PF00534">
    <property type="entry name" value="Glycos_transf_1"/>
    <property type="match status" value="1"/>
</dbReference>
<dbReference type="InterPro" id="IPR001296">
    <property type="entry name" value="Glyco_trans_1"/>
</dbReference>
<dbReference type="AlphaFoldDB" id="A0A2U2AFU3"/>
<dbReference type="PANTHER" id="PTHR45947">
    <property type="entry name" value="SULFOQUINOVOSYL TRANSFERASE SQD2"/>
    <property type="match status" value="1"/>
</dbReference>
<evidence type="ECO:0000259" key="2">
    <source>
        <dbReference type="Pfam" id="PF13579"/>
    </source>
</evidence>
<dbReference type="InterPro" id="IPR050194">
    <property type="entry name" value="Glycosyltransferase_grp1"/>
</dbReference>
<evidence type="ECO:0000259" key="1">
    <source>
        <dbReference type="Pfam" id="PF00534"/>
    </source>
</evidence>
<dbReference type="PANTHER" id="PTHR45947:SF3">
    <property type="entry name" value="SULFOQUINOVOSYL TRANSFERASE SQD2"/>
    <property type="match status" value="1"/>
</dbReference>
<evidence type="ECO:0008006" key="5">
    <source>
        <dbReference type="Google" id="ProtNLM"/>
    </source>
</evidence>
<name>A0A2U2AFU3_9GAMM</name>
<dbReference type="InterPro" id="IPR028098">
    <property type="entry name" value="Glyco_trans_4-like_N"/>
</dbReference>
<proteinExistence type="predicted"/>
<dbReference type="OrthoDB" id="8756565at2"/>
<dbReference type="SUPFAM" id="SSF53756">
    <property type="entry name" value="UDP-Glycosyltransferase/glycogen phosphorylase"/>
    <property type="match status" value="1"/>
</dbReference>
<dbReference type="RefSeq" id="WP_109188868.1">
    <property type="nucleotide sequence ID" value="NZ_BMYA01000005.1"/>
</dbReference>
<dbReference type="EMBL" id="QEWQ01000002">
    <property type="protein sequence ID" value="PWD81510.1"/>
    <property type="molecule type" value="Genomic_DNA"/>
</dbReference>
<organism evidence="3 4">
    <name type="scientific">Ignatzschineria ureiclastica</name>
    <dbReference type="NCBI Taxonomy" id="472582"/>
    <lineage>
        <taxon>Bacteria</taxon>
        <taxon>Pseudomonadati</taxon>
        <taxon>Pseudomonadota</taxon>
        <taxon>Gammaproteobacteria</taxon>
        <taxon>Cardiobacteriales</taxon>
        <taxon>Ignatzschineriaceae</taxon>
        <taxon>Ignatzschineria</taxon>
    </lineage>
</organism>
<feature type="domain" description="Glycosyltransferase subfamily 4-like N-terminal" evidence="2">
    <location>
        <begin position="338"/>
        <end position="516"/>
    </location>
</feature>
<reference evidence="4" key="1">
    <citation type="submission" date="2018-05" db="EMBL/GenBank/DDBJ databases">
        <title>Ignatzschineria dubaiensis sp. nov., isolated from necrotic foot tissues of dromedaries (Camelus dromedarius) and associated maggots in Dubai, United Arab Emirates.</title>
        <authorList>
            <person name="Tsang C.C."/>
            <person name="Tang J.Y.M."/>
            <person name="Fong J.Y.H."/>
            <person name="Kinne J."/>
            <person name="Lee H.H."/>
            <person name="Joseph M."/>
            <person name="Jose S."/>
            <person name="Schuster R.K."/>
            <person name="Tang Y."/>
            <person name="Sivakumar S."/>
            <person name="Chen J.H.K."/>
            <person name="Teng J.L.L."/>
            <person name="Lau S.K.P."/>
            <person name="Wernery U."/>
            <person name="Woo P.C.Y."/>
        </authorList>
    </citation>
    <scope>NUCLEOTIDE SEQUENCE [LARGE SCALE GENOMIC DNA]</scope>
    <source>
        <strain evidence="4">KCTC 22644</strain>
    </source>
</reference>
<accession>A0A2U2AFU3</accession>
<evidence type="ECO:0000313" key="3">
    <source>
        <dbReference type="EMBL" id="PWD81510.1"/>
    </source>
</evidence>
<evidence type="ECO:0000313" key="4">
    <source>
        <dbReference type="Proteomes" id="UP000245020"/>
    </source>
</evidence>
<comment type="caution">
    <text evidence="3">The sequence shown here is derived from an EMBL/GenBank/DDBJ whole genome shotgun (WGS) entry which is preliminary data.</text>
</comment>
<dbReference type="Pfam" id="PF13579">
    <property type="entry name" value="Glyco_trans_4_4"/>
    <property type="match status" value="1"/>
</dbReference>
<feature type="domain" description="Glycosyl transferase family 1" evidence="1">
    <location>
        <begin position="534"/>
        <end position="698"/>
    </location>
</feature>
<gene>
    <name evidence="3" type="ORF">DC083_03420</name>
</gene>
<protein>
    <recommendedName>
        <fullName evidence="5">Glycosyltransferase subfamily 4-like N-terminal domain-containing protein</fullName>
    </recommendedName>
</protein>
<dbReference type="Gene3D" id="3.40.50.2000">
    <property type="entry name" value="Glycogen Phosphorylase B"/>
    <property type="match status" value="2"/>
</dbReference>